<dbReference type="AlphaFoldDB" id="A0A1I2QTV8"/>
<feature type="transmembrane region" description="Helical" evidence="1">
    <location>
        <begin position="292"/>
        <end position="310"/>
    </location>
</feature>
<feature type="transmembrane region" description="Helical" evidence="1">
    <location>
        <begin position="30"/>
        <end position="48"/>
    </location>
</feature>
<reference evidence="3" key="1">
    <citation type="submission" date="2016-10" db="EMBL/GenBank/DDBJ databases">
        <authorList>
            <person name="Varghese N."/>
            <person name="Submissions S."/>
        </authorList>
    </citation>
    <scope>NUCLEOTIDE SEQUENCE [LARGE SCALE GENOMIC DNA]</scope>
    <source>
        <strain evidence="3">DSM 20403</strain>
    </source>
</reference>
<evidence type="ECO:0000313" key="2">
    <source>
        <dbReference type="EMBL" id="SFG31748.1"/>
    </source>
</evidence>
<feature type="transmembrane region" description="Helical" evidence="1">
    <location>
        <begin position="60"/>
        <end position="78"/>
    </location>
</feature>
<gene>
    <name evidence="2" type="ORF">SAMN02910432_00838</name>
</gene>
<feature type="transmembrane region" description="Helical" evidence="1">
    <location>
        <begin position="349"/>
        <end position="376"/>
    </location>
</feature>
<protein>
    <submittedName>
        <fullName evidence="2">Oligosaccharide repeat unit polymerase</fullName>
    </submittedName>
</protein>
<evidence type="ECO:0000256" key="1">
    <source>
        <dbReference type="SAM" id="Phobius"/>
    </source>
</evidence>
<name>A0A1I2QTV8_9LACO</name>
<evidence type="ECO:0000313" key="3">
    <source>
        <dbReference type="Proteomes" id="UP000182635"/>
    </source>
</evidence>
<dbReference type="EMBL" id="FOPI01000011">
    <property type="protein sequence ID" value="SFG31748.1"/>
    <property type="molecule type" value="Genomic_DNA"/>
</dbReference>
<dbReference type="RefSeq" id="WP_056990397.1">
    <property type="nucleotide sequence ID" value="NZ_AYYL01000005.1"/>
</dbReference>
<sequence length="447" mass="51127">MKEFIILILLFFLNILVTKSKYRNLANPTILFNLVWIINVGLYLLMLFDLYETPDKTYSLIAWGVIFFIIGGNLSLLMENIGITTGKGGMSEHTIFTLNYHLLFALTVICIIYYLPQLFSSLNAIIRGISLNDVRGFLQDSDQSQGISNLLGNYIFLPLATALEPLAALDFWFGKRDKNFIISICILVLIRSFGSGGRTPLFNLVFYFAISYCLKRVSMIYKKRKKVNIKTNMTALRDKRMFKKLLGVGILGLVIMTVMRAAGSLIRKLYFYFAMSPVLLSKWLDVIDANSYHFNGLVSFNGIFYFIDYVRKNLFSTDYMPTIISAYSLIANTDSEWLKISSSGTTANAYVSCFAFFYADFGFYGVIILSLFFGFLASRLYSRVLYNFDLRSASLYMLISQSVFFSFIRFPFVKVYYVLAFLFLLCVAFKKTSVYKNGEDAFNETVN</sequence>
<dbReference type="NCBIfam" id="TIGR04370">
    <property type="entry name" value="glyco_rpt_poly"/>
    <property type="match status" value="1"/>
</dbReference>
<feature type="transmembrane region" description="Helical" evidence="1">
    <location>
        <begin position="414"/>
        <end position="429"/>
    </location>
</feature>
<keyword evidence="1" id="KW-1133">Transmembrane helix</keyword>
<keyword evidence="1" id="KW-0472">Membrane</keyword>
<feature type="transmembrane region" description="Helical" evidence="1">
    <location>
        <begin position="201"/>
        <end position="221"/>
    </location>
</feature>
<organism evidence="2 3">
    <name type="scientific">Ligilactobacillus ruminis DSM 20403 = NBRC 102161</name>
    <dbReference type="NCBI Taxonomy" id="1423798"/>
    <lineage>
        <taxon>Bacteria</taxon>
        <taxon>Bacillati</taxon>
        <taxon>Bacillota</taxon>
        <taxon>Bacilli</taxon>
        <taxon>Lactobacillales</taxon>
        <taxon>Lactobacillaceae</taxon>
        <taxon>Ligilactobacillus</taxon>
    </lineage>
</organism>
<proteinExistence type="predicted"/>
<feature type="transmembrane region" description="Helical" evidence="1">
    <location>
        <begin position="242"/>
        <end position="263"/>
    </location>
</feature>
<feature type="transmembrane region" description="Helical" evidence="1">
    <location>
        <begin position="98"/>
        <end position="115"/>
    </location>
</feature>
<accession>A0A1I2QTV8</accession>
<dbReference type="Proteomes" id="UP000182635">
    <property type="component" value="Unassembled WGS sequence"/>
</dbReference>
<keyword evidence="1" id="KW-0812">Transmembrane</keyword>
<feature type="transmembrane region" description="Helical" evidence="1">
    <location>
        <begin position="179"/>
        <end position="195"/>
    </location>
</feature>